<dbReference type="RefSeq" id="WP_125138238.1">
    <property type="nucleotide sequence ID" value="NZ_LR130778.1"/>
</dbReference>
<dbReference type="OrthoDB" id="9813719at2"/>
<keyword evidence="3" id="KW-1185">Reference proteome</keyword>
<reference evidence="2 3" key="1">
    <citation type="submission" date="2018-09" db="EMBL/GenBank/DDBJ databases">
        <authorList>
            <person name="Postec A."/>
        </authorList>
    </citation>
    <scope>NUCLEOTIDE SEQUENCE [LARGE SCALE GENOMIC DNA]</scope>
    <source>
        <strain evidence="2">70B-A</strain>
    </source>
</reference>
<gene>
    <name evidence="2" type="ORF">PATL70BA_3308</name>
</gene>
<dbReference type="EMBL" id="LR130778">
    <property type="protein sequence ID" value="VDN49234.1"/>
    <property type="molecule type" value="Genomic_DNA"/>
</dbReference>
<dbReference type="Pfam" id="PF12728">
    <property type="entry name" value="HTH_17"/>
    <property type="match status" value="1"/>
</dbReference>
<feature type="domain" description="Helix-turn-helix" evidence="1">
    <location>
        <begin position="4"/>
        <end position="44"/>
    </location>
</feature>
<evidence type="ECO:0000259" key="1">
    <source>
        <dbReference type="Pfam" id="PF12728"/>
    </source>
</evidence>
<name>A0A3P7P1H7_9FIRM</name>
<evidence type="ECO:0000313" key="2">
    <source>
        <dbReference type="EMBL" id="VDN49234.1"/>
    </source>
</evidence>
<organism evidence="2 3">
    <name type="scientific">Petrocella atlantisensis</name>
    <dbReference type="NCBI Taxonomy" id="2173034"/>
    <lineage>
        <taxon>Bacteria</taxon>
        <taxon>Bacillati</taxon>
        <taxon>Bacillota</taxon>
        <taxon>Clostridia</taxon>
        <taxon>Lachnospirales</taxon>
        <taxon>Vallitaleaceae</taxon>
        <taxon>Petrocella</taxon>
    </lineage>
</organism>
<dbReference type="Proteomes" id="UP000279029">
    <property type="component" value="Chromosome"/>
</dbReference>
<dbReference type="InterPro" id="IPR041657">
    <property type="entry name" value="HTH_17"/>
</dbReference>
<proteinExistence type="predicted"/>
<evidence type="ECO:0000313" key="3">
    <source>
        <dbReference type="Proteomes" id="UP000279029"/>
    </source>
</evidence>
<sequence length="59" mass="6802">MDFITIKEAAEQWEISSRRVQVLCSEGRIKGAFKHGNAWFIPKEATKPEQKKRGPKTDK</sequence>
<dbReference type="KEGG" id="cbar:PATL70BA_3308"/>
<protein>
    <recommendedName>
        <fullName evidence="1">Helix-turn-helix domain-containing protein</fullName>
    </recommendedName>
</protein>
<dbReference type="AlphaFoldDB" id="A0A3P7P1H7"/>
<accession>A0A3P7P1H7</accession>